<reference evidence="2" key="1">
    <citation type="submission" date="2023-05" db="EMBL/GenBank/DDBJ databases">
        <title>High-quality long-read genome of Scophthalmus maximus.</title>
        <authorList>
            <person name="Lien S."/>
            <person name="Martinez P."/>
        </authorList>
    </citation>
    <scope>NUCLEOTIDE SEQUENCE [LARGE SCALE GENOMIC DNA]</scope>
</reference>
<reference evidence="2" key="2">
    <citation type="submission" date="2025-08" db="UniProtKB">
        <authorList>
            <consortium name="Ensembl"/>
        </authorList>
    </citation>
    <scope>IDENTIFICATION</scope>
</reference>
<dbReference type="AlphaFoldDB" id="A0A8D3B811"/>
<dbReference type="InterPro" id="IPR038807">
    <property type="entry name" value="CCDC150"/>
</dbReference>
<dbReference type="PANTHER" id="PTHR35352">
    <property type="entry name" value="COILED-COIL DOMAIN-CONTAINING PROTEIN 150"/>
    <property type="match status" value="1"/>
</dbReference>
<protein>
    <recommendedName>
        <fullName evidence="4">Coiled-coil domain-containing protein 150</fullName>
    </recommendedName>
</protein>
<proteinExistence type="predicted"/>
<dbReference type="GeneTree" id="ENSGT00390000005285"/>
<evidence type="ECO:0000256" key="1">
    <source>
        <dbReference type="SAM" id="Coils"/>
    </source>
</evidence>
<organism evidence="2 3">
    <name type="scientific">Scophthalmus maximus</name>
    <name type="common">Turbot</name>
    <name type="synonym">Psetta maxima</name>
    <dbReference type="NCBI Taxonomy" id="52904"/>
    <lineage>
        <taxon>Eukaryota</taxon>
        <taxon>Metazoa</taxon>
        <taxon>Chordata</taxon>
        <taxon>Craniata</taxon>
        <taxon>Vertebrata</taxon>
        <taxon>Euteleostomi</taxon>
        <taxon>Actinopterygii</taxon>
        <taxon>Neopterygii</taxon>
        <taxon>Teleostei</taxon>
        <taxon>Neoteleostei</taxon>
        <taxon>Acanthomorphata</taxon>
        <taxon>Carangaria</taxon>
        <taxon>Pleuronectiformes</taxon>
        <taxon>Pleuronectoidei</taxon>
        <taxon>Scophthalmidae</taxon>
        <taxon>Scophthalmus</taxon>
    </lineage>
</organism>
<evidence type="ECO:0000313" key="2">
    <source>
        <dbReference type="Ensembl" id="ENSSMAP00000029975.2"/>
    </source>
</evidence>
<dbReference type="Proteomes" id="UP000694558">
    <property type="component" value="Chromosome 3"/>
</dbReference>
<dbReference type="PANTHER" id="PTHR35352:SF1">
    <property type="entry name" value="COILED-COIL DOMAIN-CONTAINING PROTEIN 150"/>
    <property type="match status" value="1"/>
</dbReference>
<keyword evidence="1" id="KW-0175">Coiled coil</keyword>
<evidence type="ECO:0000313" key="3">
    <source>
        <dbReference type="Proteomes" id="UP000694558"/>
    </source>
</evidence>
<dbReference type="Ensembl" id="ENSSMAT00000030345.2">
    <property type="protein sequence ID" value="ENSSMAP00000029975.2"/>
    <property type="gene ID" value="ENSSMAG00000018393.2"/>
</dbReference>
<feature type="coiled-coil region" evidence="1">
    <location>
        <begin position="112"/>
        <end position="446"/>
    </location>
</feature>
<gene>
    <name evidence="2" type="primary">ccdc150</name>
</gene>
<name>A0A8D3B811_SCOMX</name>
<accession>A0A8D3B811</accession>
<evidence type="ECO:0008006" key="4">
    <source>
        <dbReference type="Google" id="ProtNLM"/>
    </source>
</evidence>
<sequence>MSRSATVPLGAGGATAPDTLTLLHRRLLLAEEEAEGLIRDVGMLGVSPDDILGSRGAPSPPELRRVLGDESMLWRHCDSLVSRVCRMESLLQTLKLTIFRLETERELDPPHTAHLTQQLVALRQQREEEQRACRAEVMKLREQLRQADQERDEARTDAHSLWETVEASAAAKVDVALAAEELKIVKLEMSQKITEMKEQMRQESARSNEATKSQSRLLLRAEEMEAEAELKRRQAELLQSDRRVLCAEVKTSRRQLEEERERGRRLEELCGQLEEQTATKDSLVSELKTELEAERSRVVKQVQEQDRLLTAARRNIQTELQVALAHSVSLQEELEKLKGEHAHLLQSSSTAQEMAAVQKELLERTVTRLQEELSTAQREKEAMREDLAHFKKQLCLVVTKLEGEKSSLETRLSKATREVGSLSSALQSQQGENRRLMGKVSALEQQRVRDAKVNLCILSGSSDSVKVFPQTDNVCFCGCVQHVDQMLRDLTEENKPAYEKLKVKLESLQKALDTVTVDKDRLAQSLQQAVLTNSKVQQNQATITLRDEELHEARTKANDLSEELSAIKRRFSEDYEFAMKKLHREISELKMTVKDSSRSSGDLSKGLHRRVSELERLASTQRVRIWEQRSQRRQEQQSRELHQDNCQKVEVSGKREVEWERWTSTIQRWEAKRQLAHVTEGLNPVRTQLETHRTHR</sequence>